<evidence type="ECO:0000256" key="1">
    <source>
        <dbReference type="SAM" id="MobiDB-lite"/>
    </source>
</evidence>
<comment type="caution">
    <text evidence="2">The sequence shown here is derived from an EMBL/GenBank/DDBJ whole genome shotgun (WGS) entry which is preliminary data.</text>
</comment>
<evidence type="ECO:0000313" key="3">
    <source>
        <dbReference type="Proteomes" id="UP000294547"/>
    </source>
</evidence>
<name>A0A4R6RG24_9HYPH</name>
<feature type="region of interest" description="Disordered" evidence="1">
    <location>
        <begin position="1"/>
        <end position="36"/>
    </location>
</feature>
<dbReference type="AlphaFoldDB" id="A0A4R6RG24"/>
<gene>
    <name evidence="2" type="ORF">EDD54_2161</name>
</gene>
<dbReference type="RefSeq" id="WP_126541167.1">
    <property type="nucleotide sequence ID" value="NZ_BSPM01000004.1"/>
</dbReference>
<dbReference type="Proteomes" id="UP000294547">
    <property type="component" value="Unassembled WGS sequence"/>
</dbReference>
<accession>A0A4R6RG24</accession>
<sequence length="63" mass="6779">MWNFFDGDRPPTTDRGGAATAERRATGAAEAAPEADAADWTAWLPVTFQIAARRSGERRGDGE</sequence>
<feature type="compositionally biased region" description="Low complexity" evidence="1">
    <location>
        <begin position="13"/>
        <end position="36"/>
    </location>
</feature>
<evidence type="ECO:0000313" key="2">
    <source>
        <dbReference type="EMBL" id="TDP85309.1"/>
    </source>
</evidence>
<protein>
    <submittedName>
        <fullName evidence="2">Uncharacterized protein</fullName>
    </submittedName>
</protein>
<organism evidence="2 3">
    <name type="scientific">Oharaeibacter diazotrophicus</name>
    <dbReference type="NCBI Taxonomy" id="1920512"/>
    <lineage>
        <taxon>Bacteria</taxon>
        <taxon>Pseudomonadati</taxon>
        <taxon>Pseudomonadota</taxon>
        <taxon>Alphaproteobacteria</taxon>
        <taxon>Hyphomicrobiales</taxon>
        <taxon>Pleomorphomonadaceae</taxon>
        <taxon>Oharaeibacter</taxon>
    </lineage>
</organism>
<keyword evidence="3" id="KW-1185">Reference proteome</keyword>
<dbReference type="EMBL" id="SNXY01000007">
    <property type="protein sequence ID" value="TDP85309.1"/>
    <property type="molecule type" value="Genomic_DNA"/>
</dbReference>
<proteinExistence type="predicted"/>
<feature type="compositionally biased region" description="Basic and acidic residues" evidence="1">
    <location>
        <begin position="1"/>
        <end position="12"/>
    </location>
</feature>
<reference evidence="2 3" key="1">
    <citation type="submission" date="2019-03" db="EMBL/GenBank/DDBJ databases">
        <title>Genomic Encyclopedia of Type Strains, Phase IV (KMG-IV): sequencing the most valuable type-strain genomes for metagenomic binning, comparative biology and taxonomic classification.</title>
        <authorList>
            <person name="Goeker M."/>
        </authorList>
    </citation>
    <scope>NUCLEOTIDE SEQUENCE [LARGE SCALE GENOMIC DNA]</scope>
    <source>
        <strain evidence="2 3">DSM 102969</strain>
    </source>
</reference>